<keyword evidence="11" id="KW-0482">Metalloprotease</keyword>
<feature type="domain" description="Peptidase M50" evidence="14">
    <location>
        <begin position="126"/>
        <end position="185"/>
    </location>
</feature>
<dbReference type="PANTHER" id="PTHR35864:SF1">
    <property type="entry name" value="ZINC METALLOPROTEASE YWHC-RELATED"/>
    <property type="match status" value="1"/>
</dbReference>
<dbReference type="EMBL" id="CP060636">
    <property type="protein sequence ID" value="QNM12579.1"/>
    <property type="molecule type" value="Genomic_DNA"/>
</dbReference>
<dbReference type="PANTHER" id="PTHR35864">
    <property type="entry name" value="ZINC METALLOPROTEASE MJ0611-RELATED"/>
    <property type="match status" value="1"/>
</dbReference>
<keyword evidence="9" id="KW-0862">Zinc</keyword>
<dbReference type="GO" id="GO:0046872">
    <property type="term" value="F:metal ion binding"/>
    <property type="evidence" value="ECO:0007669"/>
    <property type="project" value="UniProtKB-KW"/>
</dbReference>
<organism evidence="15 16">
    <name type="scientific">[Eubacterium] hominis</name>
    <dbReference type="NCBI Taxonomy" id="2764325"/>
    <lineage>
        <taxon>Bacteria</taxon>
        <taxon>Bacillati</taxon>
        <taxon>Bacillota</taxon>
        <taxon>Erysipelotrichia</taxon>
        <taxon>Erysipelotrichales</taxon>
        <taxon>Erysipelotrichaceae</taxon>
        <taxon>Amedibacillus</taxon>
    </lineage>
</organism>
<protein>
    <submittedName>
        <fullName evidence="15">Site-2 protease family protein</fullName>
    </submittedName>
</protein>
<sequence length="213" mass="23943">MLQDLLSNWIYILPAVFIAFSFHEFAHSFVAYKLGDTAQKESGRLSLNPINHIDPIGFISLVLFGFGWAKPVQVNPYMFKDRKNGMIQSAVAGPLANLILGFVFTILMQLTIKTGLFINGPVGNYLYYFCVYSIVMNVGLGVFNLIPLPPLDGSKILMGILDEETYFKIMQYERYIAIFMIAILLSGVLDGPLLYVRSAIIDFYSNIVSKILF</sequence>
<dbReference type="GO" id="GO:0006508">
    <property type="term" value="P:proteolysis"/>
    <property type="evidence" value="ECO:0007669"/>
    <property type="project" value="UniProtKB-KW"/>
</dbReference>
<keyword evidence="6 13" id="KW-0812">Transmembrane</keyword>
<evidence type="ECO:0000256" key="13">
    <source>
        <dbReference type="SAM" id="Phobius"/>
    </source>
</evidence>
<evidence type="ECO:0000256" key="10">
    <source>
        <dbReference type="ARBA" id="ARBA00022989"/>
    </source>
</evidence>
<dbReference type="RefSeq" id="WP_117454223.1">
    <property type="nucleotide sequence ID" value="NZ_CP060636.1"/>
</dbReference>
<keyword evidence="8" id="KW-0378">Hydrolase</keyword>
<evidence type="ECO:0000313" key="15">
    <source>
        <dbReference type="EMBL" id="QNM12579.1"/>
    </source>
</evidence>
<evidence type="ECO:0000259" key="14">
    <source>
        <dbReference type="Pfam" id="PF02163"/>
    </source>
</evidence>
<feature type="transmembrane region" description="Helical" evidence="13">
    <location>
        <begin position="90"/>
        <end position="110"/>
    </location>
</feature>
<keyword evidence="10 13" id="KW-1133">Transmembrane helix</keyword>
<dbReference type="Pfam" id="PF02163">
    <property type="entry name" value="Peptidase_M50"/>
    <property type="match status" value="1"/>
</dbReference>
<feature type="transmembrane region" description="Helical" evidence="13">
    <location>
        <begin position="9"/>
        <end position="32"/>
    </location>
</feature>
<evidence type="ECO:0000256" key="9">
    <source>
        <dbReference type="ARBA" id="ARBA00022833"/>
    </source>
</evidence>
<feature type="transmembrane region" description="Helical" evidence="13">
    <location>
        <begin position="52"/>
        <end position="69"/>
    </location>
</feature>
<comment type="subcellular location">
    <subcellularLocation>
        <location evidence="2">Cell membrane</location>
        <topology evidence="2">Multi-pass membrane protein</topology>
    </subcellularLocation>
</comment>
<keyword evidence="12 13" id="KW-0472">Membrane</keyword>
<dbReference type="KEGG" id="ehn:H9Q80_01055"/>
<dbReference type="GO" id="GO:0008237">
    <property type="term" value="F:metallopeptidase activity"/>
    <property type="evidence" value="ECO:0007669"/>
    <property type="project" value="UniProtKB-KW"/>
</dbReference>
<reference evidence="15 16" key="1">
    <citation type="submission" date="2020-08" db="EMBL/GenBank/DDBJ databases">
        <authorList>
            <person name="Liu C."/>
            <person name="Sun Q."/>
        </authorList>
    </citation>
    <scope>NUCLEOTIDE SEQUENCE [LARGE SCALE GENOMIC DNA]</scope>
    <source>
        <strain evidence="15 16">NSJ-61</strain>
    </source>
</reference>
<evidence type="ECO:0000256" key="12">
    <source>
        <dbReference type="ARBA" id="ARBA00023136"/>
    </source>
</evidence>
<dbReference type="InterPro" id="IPR052348">
    <property type="entry name" value="Metallopeptidase_M50B"/>
</dbReference>
<evidence type="ECO:0000256" key="2">
    <source>
        <dbReference type="ARBA" id="ARBA00004651"/>
    </source>
</evidence>
<comment type="similarity">
    <text evidence="3">Belongs to the peptidase M50B family.</text>
</comment>
<evidence type="ECO:0000256" key="8">
    <source>
        <dbReference type="ARBA" id="ARBA00022801"/>
    </source>
</evidence>
<evidence type="ECO:0000256" key="4">
    <source>
        <dbReference type="ARBA" id="ARBA00022475"/>
    </source>
</evidence>
<evidence type="ECO:0000313" key="16">
    <source>
        <dbReference type="Proteomes" id="UP000515856"/>
    </source>
</evidence>
<evidence type="ECO:0000256" key="3">
    <source>
        <dbReference type="ARBA" id="ARBA00007931"/>
    </source>
</evidence>
<evidence type="ECO:0000256" key="11">
    <source>
        <dbReference type="ARBA" id="ARBA00023049"/>
    </source>
</evidence>
<feature type="transmembrane region" description="Helical" evidence="13">
    <location>
        <begin position="175"/>
        <end position="195"/>
    </location>
</feature>
<evidence type="ECO:0000256" key="7">
    <source>
        <dbReference type="ARBA" id="ARBA00022723"/>
    </source>
</evidence>
<keyword evidence="4" id="KW-1003">Cell membrane</keyword>
<dbReference type="InterPro" id="IPR008915">
    <property type="entry name" value="Peptidase_M50"/>
</dbReference>
<keyword evidence="5 15" id="KW-0645">Protease</keyword>
<feature type="transmembrane region" description="Helical" evidence="13">
    <location>
        <begin position="125"/>
        <end position="146"/>
    </location>
</feature>
<dbReference type="AlphaFoldDB" id="A0A7G9GP47"/>
<keyword evidence="7" id="KW-0479">Metal-binding</keyword>
<evidence type="ECO:0000256" key="5">
    <source>
        <dbReference type="ARBA" id="ARBA00022670"/>
    </source>
</evidence>
<proteinExistence type="inferred from homology"/>
<accession>A0A7G9GP47</accession>
<comment type="cofactor">
    <cofactor evidence="1">
        <name>Zn(2+)</name>
        <dbReference type="ChEBI" id="CHEBI:29105"/>
    </cofactor>
</comment>
<dbReference type="GO" id="GO:0005886">
    <property type="term" value="C:plasma membrane"/>
    <property type="evidence" value="ECO:0007669"/>
    <property type="project" value="UniProtKB-SubCell"/>
</dbReference>
<evidence type="ECO:0000256" key="6">
    <source>
        <dbReference type="ARBA" id="ARBA00022692"/>
    </source>
</evidence>
<dbReference type="InterPro" id="IPR044537">
    <property type="entry name" value="Rip2-like"/>
</dbReference>
<dbReference type="CDD" id="cd06158">
    <property type="entry name" value="S2P-M50_like_1"/>
    <property type="match status" value="1"/>
</dbReference>
<gene>
    <name evidence="15" type="ORF">H9Q80_01055</name>
</gene>
<evidence type="ECO:0000256" key="1">
    <source>
        <dbReference type="ARBA" id="ARBA00001947"/>
    </source>
</evidence>
<keyword evidence="16" id="KW-1185">Reference proteome</keyword>
<name>A0A7G9GP47_9FIRM</name>
<dbReference type="Proteomes" id="UP000515856">
    <property type="component" value="Chromosome"/>
</dbReference>